<gene>
    <name evidence="1" type="ORF">ACFFLM_15340</name>
</gene>
<proteinExistence type="predicted"/>
<comment type="caution">
    <text evidence="1">The sequence shown here is derived from an EMBL/GenBank/DDBJ whole genome shotgun (WGS) entry which is preliminary data.</text>
</comment>
<protein>
    <submittedName>
        <fullName evidence="1">Uncharacterized protein</fullName>
    </submittedName>
</protein>
<dbReference type="Proteomes" id="UP001589733">
    <property type="component" value="Unassembled WGS sequence"/>
</dbReference>
<accession>A0ABV6B0R2</accession>
<name>A0ABV6B0R2_9DEIO</name>
<feature type="non-terminal residue" evidence="1">
    <location>
        <position position="61"/>
    </location>
</feature>
<evidence type="ECO:0000313" key="2">
    <source>
        <dbReference type="Proteomes" id="UP001589733"/>
    </source>
</evidence>
<evidence type="ECO:0000313" key="1">
    <source>
        <dbReference type="EMBL" id="MFB9993343.1"/>
    </source>
</evidence>
<keyword evidence="2" id="KW-1185">Reference proteome</keyword>
<sequence length="61" mass="6783">MMVEIQGSGVEAQKFLRSFPSSESKLLLLLTSWRTVRLQGDVVAACRRDHLLVVDALQPGE</sequence>
<organism evidence="1 2">
    <name type="scientific">Deinococcus oregonensis</name>
    <dbReference type="NCBI Taxonomy" id="1805970"/>
    <lineage>
        <taxon>Bacteria</taxon>
        <taxon>Thermotogati</taxon>
        <taxon>Deinococcota</taxon>
        <taxon>Deinococci</taxon>
        <taxon>Deinococcales</taxon>
        <taxon>Deinococcaceae</taxon>
        <taxon>Deinococcus</taxon>
    </lineage>
</organism>
<dbReference type="RefSeq" id="WP_380011987.1">
    <property type="nucleotide sequence ID" value="NZ_JBHLYR010000046.1"/>
</dbReference>
<dbReference type="EMBL" id="JBHLYR010000046">
    <property type="protein sequence ID" value="MFB9993343.1"/>
    <property type="molecule type" value="Genomic_DNA"/>
</dbReference>
<reference evidence="1 2" key="1">
    <citation type="submission" date="2024-09" db="EMBL/GenBank/DDBJ databases">
        <authorList>
            <person name="Sun Q."/>
            <person name="Mori K."/>
        </authorList>
    </citation>
    <scope>NUCLEOTIDE SEQUENCE [LARGE SCALE GENOMIC DNA]</scope>
    <source>
        <strain evidence="1 2">JCM 13503</strain>
    </source>
</reference>